<dbReference type="GO" id="GO:0046974">
    <property type="term" value="F:histone H3K9 methyltransferase activity"/>
    <property type="evidence" value="ECO:0007669"/>
    <property type="project" value="TreeGrafter"/>
</dbReference>
<keyword evidence="5" id="KW-0808">Transferase</keyword>
<dbReference type="InterPro" id="IPR051516">
    <property type="entry name" value="SETDB_methyltransferase"/>
</dbReference>
<keyword evidence="6" id="KW-0949">S-adenosyl-L-methionine</keyword>
<evidence type="ECO:0000256" key="4">
    <source>
        <dbReference type="ARBA" id="ARBA00022603"/>
    </source>
</evidence>
<dbReference type="InterPro" id="IPR003616">
    <property type="entry name" value="Post-SET_dom"/>
</dbReference>
<evidence type="ECO:0000256" key="6">
    <source>
        <dbReference type="ARBA" id="ARBA00022691"/>
    </source>
</evidence>
<dbReference type="SUPFAM" id="SSF82199">
    <property type="entry name" value="SET domain"/>
    <property type="match status" value="1"/>
</dbReference>
<proteinExistence type="predicted"/>
<dbReference type="PANTHER" id="PTHR46024:SF1">
    <property type="entry name" value="HISTONE-LYSINE N-METHYLTRANSFERASE EGGLESS"/>
    <property type="match status" value="1"/>
</dbReference>
<dbReference type="EMBL" id="MTYJ01000099">
    <property type="protein sequence ID" value="OQV14761.1"/>
    <property type="molecule type" value="Genomic_DNA"/>
</dbReference>
<dbReference type="Pfam" id="PF00856">
    <property type="entry name" value="SET"/>
    <property type="match status" value="1"/>
</dbReference>
<evidence type="ECO:0000256" key="3">
    <source>
        <dbReference type="ARBA" id="ARBA00022454"/>
    </source>
</evidence>
<feature type="domain" description="SET" evidence="9">
    <location>
        <begin position="305"/>
        <end position="442"/>
    </location>
</feature>
<dbReference type="Proteomes" id="UP000192578">
    <property type="component" value="Unassembled WGS sequence"/>
</dbReference>
<dbReference type="GO" id="GO:0070828">
    <property type="term" value="P:heterochromatin organization"/>
    <property type="evidence" value="ECO:0007669"/>
    <property type="project" value="TreeGrafter"/>
</dbReference>
<dbReference type="SUPFAM" id="SSF54171">
    <property type="entry name" value="DNA-binding domain"/>
    <property type="match status" value="1"/>
</dbReference>
<feature type="region of interest" description="Disordered" evidence="8">
    <location>
        <begin position="1"/>
        <end position="47"/>
    </location>
</feature>
<name>A0A1W0WHT3_HYPEX</name>
<keyword evidence="4" id="KW-0489">Methyltransferase</keyword>
<dbReference type="GO" id="GO:0008270">
    <property type="term" value="F:zinc ion binding"/>
    <property type="evidence" value="ECO:0007669"/>
    <property type="project" value="InterPro"/>
</dbReference>
<reference evidence="12" key="1">
    <citation type="submission" date="2017-01" db="EMBL/GenBank/DDBJ databases">
        <title>Comparative genomics of anhydrobiosis in the tardigrade Hypsibius dujardini.</title>
        <authorList>
            <person name="Yoshida Y."/>
            <person name="Koutsovoulos G."/>
            <person name="Laetsch D."/>
            <person name="Stevens L."/>
            <person name="Kumar S."/>
            <person name="Horikawa D."/>
            <person name="Ishino K."/>
            <person name="Komine S."/>
            <person name="Tomita M."/>
            <person name="Blaxter M."/>
            <person name="Arakawa K."/>
        </authorList>
    </citation>
    <scope>NUCLEOTIDE SEQUENCE [LARGE SCALE GENOMIC DNA]</scope>
    <source>
        <strain evidence="12">Z151</strain>
    </source>
</reference>
<dbReference type="InterPro" id="IPR046341">
    <property type="entry name" value="SET_dom_sf"/>
</dbReference>
<dbReference type="InterPro" id="IPR016177">
    <property type="entry name" value="DNA-bd_dom_sf"/>
</dbReference>
<comment type="caution">
    <text evidence="11">The sequence shown here is derived from an EMBL/GenBank/DDBJ whole genome shotgun (WGS) entry which is preliminary data.</text>
</comment>
<dbReference type="AlphaFoldDB" id="A0A1W0WHT3"/>
<feature type="domain" description="Post-SET" evidence="10">
    <location>
        <begin position="451"/>
        <end position="467"/>
    </location>
</feature>
<dbReference type="GO" id="GO:0005694">
    <property type="term" value="C:chromosome"/>
    <property type="evidence" value="ECO:0007669"/>
    <property type="project" value="UniProtKB-SubCell"/>
</dbReference>
<evidence type="ECO:0000259" key="10">
    <source>
        <dbReference type="PROSITE" id="PS50868"/>
    </source>
</evidence>
<dbReference type="OrthoDB" id="5792673at2759"/>
<dbReference type="PROSITE" id="PS50280">
    <property type="entry name" value="SET"/>
    <property type="match status" value="1"/>
</dbReference>
<dbReference type="GO" id="GO:0010629">
    <property type="term" value="P:negative regulation of gene expression"/>
    <property type="evidence" value="ECO:0007669"/>
    <property type="project" value="TreeGrafter"/>
</dbReference>
<evidence type="ECO:0000256" key="5">
    <source>
        <dbReference type="ARBA" id="ARBA00022679"/>
    </source>
</evidence>
<keyword evidence="12" id="KW-1185">Reference proteome</keyword>
<evidence type="ECO:0000313" key="11">
    <source>
        <dbReference type="EMBL" id="OQV14761.1"/>
    </source>
</evidence>
<dbReference type="GO" id="GO:0032259">
    <property type="term" value="P:methylation"/>
    <property type="evidence" value="ECO:0007669"/>
    <property type="project" value="UniProtKB-KW"/>
</dbReference>
<protein>
    <submittedName>
        <fullName evidence="11">Histone-lysine N-methyltransferase, H3 lysine-9 specific SUVH1</fullName>
    </submittedName>
</protein>
<sequence length="468" mass="52512">MASVEGKKKRRLRGDDEDESDNWRFFERRRKTDEENAVGSTSGAHGSAADCGSVNYINIKDNYPVYETARASSHSKCSEACRFEDSAASVTQYSKVVHSPLVIPLLFGYDRQTKSVKDSTSKGKATNDTIVYVTPCGRSLTNLRALDTYLIAVGSFIPIGCFSFQPDLDIARNFVVPRGKVQASRVITNAFAPNEISAFNCHDDSLPGKFIYVTNSIKSTATSERIEREQRKQRVDGCSCKGYCEPAIDEGGVSNCGCMGRLSAQSSGYGYGLLNRSQRFILECTDACGCLPLCRNRVSVNAIPWRVMIYYYPNKRWGVRSTCDIPRGSFIGLYQGQILTETELDREERTDTFFLTLKSLDIAGTSVSDDSENASMSGPYGKLFSIDASRFGNFTRFLNHSCTPNLYAQPIFREHCDPLLYDMGFFAKRNIPAGEELTWDWKRSMVREKERPVECFCGSENCRKDRRQ</sequence>
<accession>A0A1W0WHT3</accession>
<gene>
    <name evidence="11" type="ORF">BV898_11025</name>
</gene>
<evidence type="ECO:0000256" key="8">
    <source>
        <dbReference type="SAM" id="MobiDB-lite"/>
    </source>
</evidence>
<dbReference type="InterPro" id="IPR007728">
    <property type="entry name" value="Pre-SET_dom"/>
</dbReference>
<dbReference type="PANTHER" id="PTHR46024">
    <property type="entry name" value="HISTONE-LYSINE N-METHYLTRANSFERASE EGGLESS"/>
    <property type="match status" value="1"/>
</dbReference>
<evidence type="ECO:0000313" key="12">
    <source>
        <dbReference type="Proteomes" id="UP000192578"/>
    </source>
</evidence>
<evidence type="ECO:0000259" key="9">
    <source>
        <dbReference type="PROSITE" id="PS50280"/>
    </source>
</evidence>
<dbReference type="Pfam" id="PF05033">
    <property type="entry name" value="Pre-SET"/>
    <property type="match status" value="1"/>
</dbReference>
<comment type="subcellular location">
    <subcellularLocation>
        <location evidence="2">Chromosome</location>
    </subcellularLocation>
    <subcellularLocation>
        <location evidence="1">Nucleus</location>
    </subcellularLocation>
</comment>
<evidence type="ECO:0000256" key="2">
    <source>
        <dbReference type="ARBA" id="ARBA00004286"/>
    </source>
</evidence>
<keyword evidence="3" id="KW-0158">Chromosome</keyword>
<feature type="compositionally biased region" description="Basic and acidic residues" evidence="8">
    <location>
        <begin position="21"/>
        <end position="34"/>
    </location>
</feature>
<evidence type="ECO:0000256" key="7">
    <source>
        <dbReference type="ARBA" id="ARBA00023242"/>
    </source>
</evidence>
<dbReference type="GO" id="GO:0003677">
    <property type="term" value="F:DNA binding"/>
    <property type="evidence" value="ECO:0007669"/>
    <property type="project" value="InterPro"/>
</dbReference>
<dbReference type="InterPro" id="IPR001214">
    <property type="entry name" value="SET_dom"/>
</dbReference>
<keyword evidence="7" id="KW-0539">Nucleus</keyword>
<dbReference type="Gene3D" id="2.170.270.10">
    <property type="entry name" value="SET domain"/>
    <property type="match status" value="1"/>
</dbReference>
<organism evidence="11 12">
    <name type="scientific">Hypsibius exemplaris</name>
    <name type="common">Freshwater tardigrade</name>
    <dbReference type="NCBI Taxonomy" id="2072580"/>
    <lineage>
        <taxon>Eukaryota</taxon>
        <taxon>Metazoa</taxon>
        <taxon>Ecdysozoa</taxon>
        <taxon>Tardigrada</taxon>
        <taxon>Eutardigrada</taxon>
        <taxon>Parachela</taxon>
        <taxon>Hypsibioidea</taxon>
        <taxon>Hypsibiidae</taxon>
        <taxon>Hypsibius</taxon>
    </lineage>
</organism>
<dbReference type="GO" id="GO:0005634">
    <property type="term" value="C:nucleus"/>
    <property type="evidence" value="ECO:0007669"/>
    <property type="project" value="UniProtKB-SubCell"/>
</dbReference>
<dbReference type="SMART" id="SM00317">
    <property type="entry name" value="SET"/>
    <property type="match status" value="1"/>
</dbReference>
<dbReference type="PROSITE" id="PS50868">
    <property type="entry name" value="POST_SET"/>
    <property type="match status" value="1"/>
</dbReference>
<evidence type="ECO:0000256" key="1">
    <source>
        <dbReference type="ARBA" id="ARBA00004123"/>
    </source>
</evidence>